<evidence type="ECO:0000256" key="3">
    <source>
        <dbReference type="ARBA" id="ARBA00022519"/>
    </source>
</evidence>
<accession>A0AAD0U254</accession>
<evidence type="ECO:0000313" key="7">
    <source>
        <dbReference type="EMBL" id="AYM88639.1"/>
    </source>
</evidence>
<keyword evidence="4" id="KW-0808">Transferase</keyword>
<gene>
    <name evidence="7" type="ORF">D9T18_18310</name>
</gene>
<evidence type="ECO:0000256" key="6">
    <source>
        <dbReference type="ARBA" id="ARBA00023315"/>
    </source>
</evidence>
<dbReference type="PANTHER" id="PTHR30606:SF9">
    <property type="entry name" value="LIPID A BIOSYNTHESIS LAUROYLTRANSFERASE"/>
    <property type="match status" value="1"/>
</dbReference>
<organism evidence="7 8">
    <name type="scientific">Pseudoalteromonas agarivorans</name>
    <dbReference type="NCBI Taxonomy" id="176102"/>
    <lineage>
        <taxon>Bacteria</taxon>
        <taxon>Pseudomonadati</taxon>
        <taxon>Pseudomonadota</taxon>
        <taxon>Gammaproteobacteria</taxon>
        <taxon>Alteromonadales</taxon>
        <taxon>Pseudoalteromonadaceae</taxon>
        <taxon>Pseudoalteromonas</taxon>
    </lineage>
</organism>
<dbReference type="AlphaFoldDB" id="A0AAD0U254"/>
<reference evidence="7 8" key="1">
    <citation type="submission" date="2018-10" db="EMBL/GenBank/DDBJ databases">
        <title>Complete Genome Sequence and Transcriptomic Profiles of a Marine Bacterium, Pseudoalteromonas agarivorans Hao 2018.</title>
        <authorList>
            <person name="Hao L."/>
        </authorList>
    </citation>
    <scope>NUCLEOTIDE SEQUENCE [LARGE SCALE GENOMIC DNA]</scope>
    <source>
        <strain evidence="7 8">Hao 2018</strain>
    </source>
</reference>
<dbReference type="CDD" id="cd07984">
    <property type="entry name" value="LPLAT_LABLAT-like"/>
    <property type="match status" value="1"/>
</dbReference>
<evidence type="ECO:0000256" key="1">
    <source>
        <dbReference type="ARBA" id="ARBA00004533"/>
    </source>
</evidence>
<keyword evidence="6 7" id="KW-0012">Acyltransferase</keyword>
<dbReference type="GO" id="GO:0009247">
    <property type="term" value="P:glycolipid biosynthetic process"/>
    <property type="evidence" value="ECO:0007669"/>
    <property type="project" value="UniProtKB-ARBA"/>
</dbReference>
<dbReference type="GO" id="GO:0016746">
    <property type="term" value="F:acyltransferase activity"/>
    <property type="evidence" value="ECO:0007669"/>
    <property type="project" value="UniProtKB-KW"/>
</dbReference>
<keyword evidence="3" id="KW-0997">Cell inner membrane</keyword>
<name>A0AAD0U254_9GAMM</name>
<proteinExistence type="predicted"/>
<dbReference type="EMBL" id="CP033066">
    <property type="protein sequence ID" value="AYM88639.1"/>
    <property type="molecule type" value="Genomic_DNA"/>
</dbReference>
<dbReference type="Pfam" id="PF03279">
    <property type="entry name" value="Lip_A_acyltrans"/>
    <property type="match status" value="1"/>
</dbReference>
<evidence type="ECO:0000256" key="4">
    <source>
        <dbReference type="ARBA" id="ARBA00022679"/>
    </source>
</evidence>
<sequence length="319" mass="36652">MAVKHWSKMQERGNFLGIQILLFAHKVLGRKGLWVILFPVVCYLFITGKVARAASKQFLVQVNNYNNVERKVTFKQQLMHFCSFADSALDKIDGWLGRISKKDIQYTNEQLFIDLNEQQQGAIFIGSHLGNLEVCRALSQHRSSKKINVLVFTHHAVEFNKMLKKINPAVSVNLIQVSDMGPDLAILLKDKVEQGEIVVIVGDRTSATTGERSTRVEFLGKPASFSQGPFILAALLDCPVYFLFCLKDKKTKKYHVIFEHYSQTLKIPRSQRQGLLTTVITDFSARLGFYAARYPYQWFNFYDFWQNDQQVERSNAKEK</sequence>
<dbReference type="GO" id="GO:0005886">
    <property type="term" value="C:plasma membrane"/>
    <property type="evidence" value="ECO:0007669"/>
    <property type="project" value="UniProtKB-SubCell"/>
</dbReference>
<keyword evidence="2" id="KW-1003">Cell membrane</keyword>
<dbReference type="InterPro" id="IPR014548">
    <property type="entry name" value="Ac_Trasf"/>
</dbReference>
<dbReference type="RefSeq" id="WP_029771996.1">
    <property type="nucleotide sequence ID" value="NZ_CP033066.1"/>
</dbReference>
<dbReference type="InterPro" id="IPR004960">
    <property type="entry name" value="LipA_acyltrans"/>
</dbReference>
<dbReference type="Proteomes" id="UP000279995">
    <property type="component" value="Chromosome II"/>
</dbReference>
<protein>
    <submittedName>
        <fullName evidence="7">Acyltransferase</fullName>
    </submittedName>
</protein>
<dbReference type="PIRSF" id="PIRSF028561">
    <property type="entry name" value="Ac_Trasf"/>
    <property type="match status" value="1"/>
</dbReference>
<dbReference type="PANTHER" id="PTHR30606">
    <property type="entry name" value="LIPID A BIOSYNTHESIS LAUROYL ACYLTRANSFERASE"/>
    <property type="match status" value="1"/>
</dbReference>
<comment type="subcellular location">
    <subcellularLocation>
        <location evidence="1">Cell inner membrane</location>
    </subcellularLocation>
</comment>
<keyword evidence="5" id="KW-0472">Membrane</keyword>
<evidence type="ECO:0000256" key="2">
    <source>
        <dbReference type="ARBA" id="ARBA00022475"/>
    </source>
</evidence>
<evidence type="ECO:0000256" key="5">
    <source>
        <dbReference type="ARBA" id="ARBA00023136"/>
    </source>
</evidence>
<evidence type="ECO:0000313" key="8">
    <source>
        <dbReference type="Proteomes" id="UP000279995"/>
    </source>
</evidence>